<evidence type="ECO:0000256" key="2">
    <source>
        <dbReference type="ARBA" id="ARBA00005988"/>
    </source>
</evidence>
<keyword evidence="5" id="KW-0121">Carboxypeptidase</keyword>
<evidence type="ECO:0000313" key="6">
    <source>
        <dbReference type="Proteomes" id="UP000530263"/>
    </source>
</evidence>
<keyword evidence="5" id="KW-0645">Protease</keyword>
<evidence type="ECO:0000256" key="1">
    <source>
        <dbReference type="ARBA" id="ARBA00001947"/>
    </source>
</evidence>
<keyword evidence="6" id="KW-1185">Reference proteome</keyword>
<dbReference type="GO" id="GO:0004181">
    <property type="term" value="F:metallocarboxypeptidase activity"/>
    <property type="evidence" value="ECO:0007669"/>
    <property type="project" value="InterPro"/>
</dbReference>
<dbReference type="InterPro" id="IPR000834">
    <property type="entry name" value="Peptidase_M14"/>
</dbReference>
<sequence length="167" mass="18569">ALPKILSQTAPAFCMGSCSFVVEKSKESTARVVVWREIGVQKSYTMESTLCGCDQGKYKGLQIGTRELEEMGAKFCVGLLRLRRMSSPSEYDLPSSLLDLENELIESSCKVTSPTTYVLDEDEPRFLEEVDYSAESNDDQDIELAENVGDYEAVNQEDGLSHSDSTR</sequence>
<dbReference type="GO" id="GO:0008270">
    <property type="term" value="F:zinc ion binding"/>
    <property type="evidence" value="ECO:0007669"/>
    <property type="project" value="InterPro"/>
</dbReference>
<dbReference type="AlphaFoldDB" id="A0A7K4RVS0"/>
<keyword evidence="5" id="KW-0378">Hydrolase</keyword>
<feature type="domain" description="Peptidase M14" evidence="4">
    <location>
        <begin position="1"/>
        <end position="83"/>
    </location>
</feature>
<dbReference type="PROSITE" id="PS52035">
    <property type="entry name" value="PEPTIDASE_M14"/>
    <property type="match status" value="1"/>
</dbReference>
<comment type="cofactor">
    <cofactor evidence="1">
        <name>Zn(2+)</name>
        <dbReference type="ChEBI" id="CHEBI:29105"/>
    </cofactor>
</comment>
<evidence type="ECO:0000256" key="3">
    <source>
        <dbReference type="PROSITE-ProRule" id="PRU01379"/>
    </source>
</evidence>
<dbReference type="Gene3D" id="3.40.630.10">
    <property type="entry name" value="Zn peptidases"/>
    <property type="match status" value="1"/>
</dbReference>
<dbReference type="InterPro" id="IPR050821">
    <property type="entry name" value="Cytosolic_carboxypeptidase"/>
</dbReference>
<dbReference type="PANTHER" id="PTHR12756:SF24">
    <property type="entry name" value="CYTOSOLIC CARBOXYPEPTIDASE 1"/>
    <property type="match status" value="1"/>
</dbReference>
<comment type="similarity">
    <text evidence="2 3">Belongs to the peptidase M14 family.</text>
</comment>
<accession>A0A7K4RVS0</accession>
<feature type="non-terminal residue" evidence="5">
    <location>
        <position position="1"/>
    </location>
</feature>
<gene>
    <name evidence="5" type="primary">Agtpbp1_0</name>
    <name evidence="5" type="ORF">COLPIC_R09198</name>
</gene>
<dbReference type="GO" id="GO:0006508">
    <property type="term" value="P:proteolysis"/>
    <property type="evidence" value="ECO:0007669"/>
    <property type="project" value="InterPro"/>
</dbReference>
<name>A0A7K4RVS0_COLPI</name>
<organism evidence="5 6">
    <name type="scientific">Columbina picui</name>
    <name type="common">Picui ground-dove</name>
    <dbReference type="NCBI Taxonomy" id="115618"/>
    <lineage>
        <taxon>Eukaryota</taxon>
        <taxon>Metazoa</taxon>
        <taxon>Chordata</taxon>
        <taxon>Craniata</taxon>
        <taxon>Vertebrata</taxon>
        <taxon>Euteleostomi</taxon>
        <taxon>Archelosauria</taxon>
        <taxon>Archosauria</taxon>
        <taxon>Dinosauria</taxon>
        <taxon>Saurischia</taxon>
        <taxon>Theropoda</taxon>
        <taxon>Coelurosauria</taxon>
        <taxon>Aves</taxon>
        <taxon>Neognathae</taxon>
        <taxon>Neoaves</taxon>
        <taxon>Columbimorphae</taxon>
        <taxon>Columbiformes</taxon>
        <taxon>Columbidae</taxon>
        <taxon>Columbina</taxon>
    </lineage>
</organism>
<feature type="non-terminal residue" evidence="5">
    <location>
        <position position="167"/>
    </location>
</feature>
<evidence type="ECO:0000313" key="5">
    <source>
        <dbReference type="EMBL" id="NWQ77544.1"/>
    </source>
</evidence>
<feature type="active site" description="Proton donor/acceptor" evidence="3">
    <location>
        <position position="47"/>
    </location>
</feature>
<dbReference type="PANTHER" id="PTHR12756">
    <property type="entry name" value="CYTOSOLIC CARBOXYPEPTIDASE"/>
    <property type="match status" value="1"/>
</dbReference>
<comment type="caution">
    <text evidence="5">The sequence shown here is derived from an EMBL/GenBank/DDBJ whole genome shotgun (WGS) entry which is preliminary data.</text>
</comment>
<reference evidence="5 6" key="1">
    <citation type="submission" date="2019-09" db="EMBL/GenBank/DDBJ databases">
        <title>Bird 10,000 Genomes (B10K) Project - Family phase.</title>
        <authorList>
            <person name="Zhang G."/>
        </authorList>
    </citation>
    <scope>NUCLEOTIDE SEQUENCE [LARGE SCALE GENOMIC DNA]</scope>
    <source>
        <strain evidence="5">B10K-DU-021-26</strain>
        <tissue evidence="5">Mixed tissue sample</tissue>
    </source>
</reference>
<evidence type="ECO:0000259" key="4">
    <source>
        <dbReference type="PROSITE" id="PS52035"/>
    </source>
</evidence>
<proteinExistence type="inferred from homology"/>
<dbReference type="EMBL" id="VYZG01000499">
    <property type="protein sequence ID" value="NWQ77544.1"/>
    <property type="molecule type" value="Genomic_DNA"/>
</dbReference>
<dbReference type="Proteomes" id="UP000530263">
    <property type="component" value="Unassembled WGS sequence"/>
</dbReference>
<dbReference type="OrthoDB" id="10253041at2759"/>
<protein>
    <submittedName>
        <fullName evidence="5">CBPC1 carboxypeptidase</fullName>
    </submittedName>
</protein>